<evidence type="ECO:0000313" key="1">
    <source>
        <dbReference type="EMBL" id="PCD34647.1"/>
    </source>
</evidence>
<comment type="caution">
    <text evidence="1">The sequence shown here is derived from an EMBL/GenBank/DDBJ whole genome shotgun (WGS) entry which is preliminary data.</text>
</comment>
<reference evidence="1 2" key="2">
    <citation type="journal article" date="2017" name="Sci. Rep.">
        <title>A mobile pathogenicity chromosome in Fusarium oxysporum for infection of multiple cucurbit species.</title>
        <authorList>
            <person name="van Dam P."/>
            <person name="Fokkens L."/>
            <person name="Ayukawa Y."/>
            <person name="van der Gragt M."/>
            <person name="Ter Horst A."/>
            <person name="Brankovics B."/>
            <person name="Houterman P.M."/>
            <person name="Arie T."/>
            <person name="Rep M."/>
        </authorList>
    </citation>
    <scope>NUCLEOTIDE SEQUENCE [LARGE SCALE GENOMIC DNA]</scope>
    <source>
        <strain evidence="1 2">Forc016</strain>
    </source>
</reference>
<accession>A0A2H3GV86</accession>
<sequence length="158" mass="16961">MASRELLVVILNHTNEELNTEPEWPTLIHGQFIKDDDLPPPQTILAGESGMLRCKSNHLGGGVEGSITYRVVGFGPRNEVTFSWGVPYVGVNKFSAASAIPNFQVQTLGGHGNQAVVVFVFEPSQKADRGMEDGGVLAAVAKYPLECAEGPLNGFNHS</sequence>
<dbReference type="AlphaFoldDB" id="A0A2H3GV86"/>
<protein>
    <submittedName>
        <fullName evidence="1">Uncharacterized protein</fullName>
    </submittedName>
</protein>
<dbReference type="Proteomes" id="UP000219602">
    <property type="component" value="Chromosome 7"/>
</dbReference>
<proteinExistence type="predicted"/>
<name>A0A2H3GV86_FUSOX</name>
<reference evidence="1 2" key="1">
    <citation type="journal article" date="2016" name="Environ. Microbiol.">
        <title>Effector profiles distinguish formae speciales of Fusarium oxysporum.</title>
        <authorList>
            <person name="van Dam P."/>
            <person name="Fokkens L."/>
            <person name="Schmidt S.M."/>
            <person name="Linmans J.H."/>
            <person name="Kistler H.C."/>
            <person name="Ma L.J."/>
            <person name="Rep M."/>
        </authorList>
    </citation>
    <scope>NUCLEOTIDE SEQUENCE [LARGE SCALE GENOMIC DNA]</scope>
    <source>
        <strain evidence="1 2">Forc016</strain>
    </source>
</reference>
<evidence type="ECO:0000313" key="2">
    <source>
        <dbReference type="Proteomes" id="UP000219602"/>
    </source>
</evidence>
<dbReference type="Gene3D" id="2.60.270.50">
    <property type="match status" value="1"/>
</dbReference>
<organism evidence="1 2">
    <name type="scientific">Fusarium oxysporum f. sp. radicis-cucumerinum</name>
    <dbReference type="NCBI Taxonomy" id="327505"/>
    <lineage>
        <taxon>Eukaryota</taxon>
        <taxon>Fungi</taxon>
        <taxon>Dikarya</taxon>
        <taxon>Ascomycota</taxon>
        <taxon>Pezizomycotina</taxon>
        <taxon>Sordariomycetes</taxon>
        <taxon>Hypocreomycetidae</taxon>
        <taxon>Hypocreales</taxon>
        <taxon>Nectriaceae</taxon>
        <taxon>Fusarium</taxon>
        <taxon>Fusarium oxysporum species complex</taxon>
    </lineage>
</organism>
<gene>
    <name evidence="1" type="ORF">AU210_007246</name>
</gene>
<dbReference type="EMBL" id="MABQ02000005">
    <property type="protein sequence ID" value="PCD34647.1"/>
    <property type="molecule type" value="Genomic_DNA"/>
</dbReference>